<dbReference type="InterPro" id="IPR039539">
    <property type="entry name" value="Ras_GTPase_bind_prot"/>
</dbReference>
<proteinExistence type="predicted"/>
<dbReference type="STRING" id="1076935.U4KU22"/>
<dbReference type="InterPro" id="IPR002075">
    <property type="entry name" value="NTF2_dom"/>
</dbReference>
<feature type="region of interest" description="Disordered" evidence="4">
    <location>
        <begin position="492"/>
        <end position="551"/>
    </location>
</feature>
<feature type="compositionally biased region" description="Gly residues" evidence="4">
    <location>
        <begin position="496"/>
        <end position="516"/>
    </location>
</feature>
<evidence type="ECO:0000259" key="5">
    <source>
        <dbReference type="PROSITE" id="PS50102"/>
    </source>
</evidence>
<dbReference type="OrthoDB" id="339151at2759"/>
<dbReference type="Pfam" id="PF02136">
    <property type="entry name" value="NTF2"/>
    <property type="match status" value="1"/>
</dbReference>
<dbReference type="PANTHER" id="PTHR10693">
    <property type="entry name" value="RAS GTPASE-ACTIVATING PROTEIN-BINDING PROTEIN"/>
    <property type="match status" value="1"/>
</dbReference>
<keyword evidence="8" id="KW-1185">Reference proteome</keyword>
<dbReference type="AlphaFoldDB" id="U4KU22"/>
<evidence type="ECO:0000256" key="3">
    <source>
        <dbReference type="SAM" id="Coils"/>
    </source>
</evidence>
<feature type="compositionally biased region" description="Polar residues" evidence="4">
    <location>
        <begin position="9"/>
        <end position="29"/>
    </location>
</feature>
<feature type="compositionally biased region" description="Low complexity" evidence="4">
    <location>
        <begin position="339"/>
        <end position="389"/>
    </location>
</feature>
<feature type="domain" description="RRM" evidence="5">
    <location>
        <begin position="419"/>
        <end position="490"/>
    </location>
</feature>
<feature type="region of interest" description="Disordered" evidence="4">
    <location>
        <begin position="238"/>
        <end position="413"/>
    </location>
</feature>
<dbReference type="eggNOG" id="KOG0116">
    <property type="taxonomic scope" value="Eukaryota"/>
</dbReference>
<dbReference type="InterPro" id="IPR018222">
    <property type="entry name" value="Nuclear_transport_factor_2_euk"/>
</dbReference>
<dbReference type="InterPro" id="IPR032710">
    <property type="entry name" value="NTF2-like_dom_sf"/>
</dbReference>
<dbReference type="GO" id="GO:1990861">
    <property type="term" value="C:Ubp3-Bre5 deubiquitination complex"/>
    <property type="evidence" value="ECO:0007669"/>
    <property type="project" value="TreeGrafter"/>
</dbReference>
<feature type="coiled-coil region" evidence="3">
    <location>
        <begin position="189"/>
        <end position="220"/>
    </location>
</feature>
<dbReference type="PROSITE" id="PS50102">
    <property type="entry name" value="RRM"/>
    <property type="match status" value="1"/>
</dbReference>
<dbReference type="InterPro" id="IPR012677">
    <property type="entry name" value="Nucleotide-bd_a/b_plait_sf"/>
</dbReference>
<dbReference type="GO" id="GO:0034517">
    <property type="term" value="P:ribophagy"/>
    <property type="evidence" value="ECO:0007669"/>
    <property type="project" value="TreeGrafter"/>
</dbReference>
<dbReference type="GO" id="GO:0016579">
    <property type="term" value="P:protein deubiquitination"/>
    <property type="evidence" value="ECO:0007669"/>
    <property type="project" value="TreeGrafter"/>
</dbReference>
<evidence type="ECO:0000259" key="6">
    <source>
        <dbReference type="PROSITE" id="PS50177"/>
    </source>
</evidence>
<feature type="compositionally biased region" description="Gly residues" evidence="4">
    <location>
        <begin position="529"/>
        <end position="542"/>
    </location>
</feature>
<dbReference type="GO" id="GO:1990904">
    <property type="term" value="C:ribonucleoprotein complex"/>
    <property type="evidence" value="ECO:0007669"/>
    <property type="project" value="TreeGrafter"/>
</dbReference>
<evidence type="ECO:0000256" key="1">
    <source>
        <dbReference type="ARBA" id="ARBA00022884"/>
    </source>
</evidence>
<accession>U4KU22</accession>
<dbReference type="InterPro" id="IPR035979">
    <property type="entry name" value="RBD_domain_sf"/>
</dbReference>
<dbReference type="PANTHER" id="PTHR10693:SF20">
    <property type="entry name" value="AT27578P"/>
    <property type="match status" value="1"/>
</dbReference>
<dbReference type="PROSITE" id="PS50177">
    <property type="entry name" value="NTF2_DOMAIN"/>
    <property type="match status" value="1"/>
</dbReference>
<evidence type="ECO:0000256" key="4">
    <source>
        <dbReference type="SAM" id="MobiDB-lite"/>
    </source>
</evidence>
<dbReference type="Proteomes" id="UP000018144">
    <property type="component" value="Unassembled WGS sequence"/>
</dbReference>
<protein>
    <submittedName>
        <fullName evidence="7">Similar to Putative G3BP-like protein acc. no. O94260</fullName>
    </submittedName>
</protein>
<dbReference type="SMART" id="SM00360">
    <property type="entry name" value="RRM"/>
    <property type="match status" value="1"/>
</dbReference>
<dbReference type="CDD" id="cd00590">
    <property type="entry name" value="RRM_SF"/>
    <property type="match status" value="1"/>
</dbReference>
<dbReference type="Gene3D" id="3.30.70.330">
    <property type="match status" value="1"/>
</dbReference>
<dbReference type="InterPro" id="IPR000504">
    <property type="entry name" value="RRM_dom"/>
</dbReference>
<feature type="compositionally biased region" description="Low complexity" evidence="4">
    <location>
        <begin position="30"/>
        <end position="44"/>
    </location>
</feature>
<name>U4KU22_PYROM</name>
<dbReference type="OMA" id="RPRGNAY"/>
<evidence type="ECO:0000256" key="2">
    <source>
        <dbReference type="PROSITE-ProRule" id="PRU00176"/>
    </source>
</evidence>
<dbReference type="CDD" id="cd00780">
    <property type="entry name" value="NTF2"/>
    <property type="match status" value="1"/>
</dbReference>
<reference evidence="7 8" key="1">
    <citation type="journal article" date="2013" name="PLoS Genet.">
        <title>The genome and development-dependent transcriptomes of Pyronema confluens: a window into fungal evolution.</title>
        <authorList>
            <person name="Traeger S."/>
            <person name="Altegoer F."/>
            <person name="Freitag M."/>
            <person name="Gabaldon T."/>
            <person name="Kempken F."/>
            <person name="Kumar A."/>
            <person name="Marcet-Houben M."/>
            <person name="Poggeler S."/>
            <person name="Stajich J.E."/>
            <person name="Nowrousian M."/>
        </authorList>
    </citation>
    <scope>NUCLEOTIDE SEQUENCE [LARGE SCALE GENOMIC DNA]</scope>
    <source>
        <strain evidence="8">CBS 100304</strain>
        <tissue evidence="7">Vegetative mycelium</tissue>
    </source>
</reference>
<feature type="compositionally biased region" description="Acidic residues" evidence="4">
    <location>
        <begin position="264"/>
        <end position="281"/>
    </location>
</feature>
<evidence type="ECO:0000313" key="8">
    <source>
        <dbReference type="Proteomes" id="UP000018144"/>
    </source>
</evidence>
<dbReference type="EMBL" id="HF935200">
    <property type="protein sequence ID" value="CCX04367.1"/>
    <property type="molecule type" value="Genomic_DNA"/>
</dbReference>
<dbReference type="SUPFAM" id="SSF54427">
    <property type="entry name" value="NTF2-like"/>
    <property type="match status" value="1"/>
</dbReference>
<dbReference type="GO" id="GO:0005829">
    <property type="term" value="C:cytosol"/>
    <property type="evidence" value="ECO:0007669"/>
    <property type="project" value="TreeGrafter"/>
</dbReference>
<keyword evidence="3" id="KW-0175">Coiled coil</keyword>
<feature type="domain" description="NTF2" evidence="6">
    <location>
        <begin position="53"/>
        <end position="172"/>
    </location>
</feature>
<dbReference type="Gene3D" id="3.10.450.50">
    <property type="match status" value="1"/>
</dbReference>
<dbReference type="SUPFAM" id="SSF54928">
    <property type="entry name" value="RNA-binding domain, RBD"/>
    <property type="match status" value="1"/>
</dbReference>
<dbReference type="GO" id="GO:0003729">
    <property type="term" value="F:mRNA binding"/>
    <property type="evidence" value="ECO:0007669"/>
    <property type="project" value="TreeGrafter"/>
</dbReference>
<dbReference type="Pfam" id="PF00076">
    <property type="entry name" value="RRM_1"/>
    <property type="match status" value="1"/>
</dbReference>
<gene>
    <name evidence="7" type="ORF">PCON_01944</name>
</gene>
<dbReference type="FunFam" id="3.10.450.50:FF:000003">
    <property type="entry name" value="Nuclear transport factor 2 family protein"/>
    <property type="match status" value="1"/>
</dbReference>
<sequence>MASPAPNGSYLQQADPQTFPANATGASPSTTYQQTAPQQDQQSTEPNPSKDEIGWYFVEQYYTTLNKTPERVHLFYTKKSTFVWGAEGESLPVSHGRAGVQDIQEKIAAHNFKDCKVRVSNVDSQASCNNGIVIQVLGEMSNNALPNRKFSQTFFLAEQPNGYYVHNDILRFLKDDDEDLEDANEYEFVEQEEEVIAEVAEAIEQAKEEILEEVQSMTVEETTAVEIETAEETVRIEETVTLEPAAEEPVEETPAVNGTTESTEAPEEVAPEPEAAVEAEPEVAAPVEVAEEKPVEEPTPAPAPVEKKAAPPAPVKQAPPPAPAAPPRPTTWASLVAKPSATTTTPTSTTPAATTTPTPAAAAPAAQAPAPVTAAPVAPVSSSPAANPAGGSAWQAVDSKRHSRVNNNQNNAAAGGQGAVAYVKNVTDAVTDAALREALSKFGNLKHFEINRPKNCAFVEFENATALNAAARASPHLIAGYNVVVEEKRKPAAGPFRGGMARGDGRPQGQGRGGFSPRGDGQRFDGGRGGRGGRGGFGGARGGAKAPAAGN</sequence>
<feature type="compositionally biased region" description="Pro residues" evidence="4">
    <location>
        <begin position="311"/>
        <end position="329"/>
    </location>
</feature>
<evidence type="ECO:0000313" key="7">
    <source>
        <dbReference type="EMBL" id="CCX04367.1"/>
    </source>
</evidence>
<keyword evidence="1 2" id="KW-0694">RNA-binding</keyword>
<organism evidence="7 8">
    <name type="scientific">Pyronema omphalodes (strain CBS 100304)</name>
    <name type="common">Pyronema confluens</name>
    <dbReference type="NCBI Taxonomy" id="1076935"/>
    <lineage>
        <taxon>Eukaryota</taxon>
        <taxon>Fungi</taxon>
        <taxon>Dikarya</taxon>
        <taxon>Ascomycota</taxon>
        <taxon>Pezizomycotina</taxon>
        <taxon>Pezizomycetes</taxon>
        <taxon>Pezizales</taxon>
        <taxon>Pyronemataceae</taxon>
        <taxon>Pyronema</taxon>
    </lineage>
</organism>
<feature type="region of interest" description="Disordered" evidence="4">
    <location>
        <begin position="1"/>
        <end position="51"/>
    </location>
</feature>